<sequence>MEKKIEKISSKLSSYFERARIEALGKKNLFVQRSSAKLGSYEFLLMNIFDRSSSKERSLN</sequence>
<protein>
    <submittedName>
        <fullName evidence="1">Uncharacterized protein</fullName>
    </submittedName>
</protein>
<accession>A0A6S6UFW5</accession>
<proteinExistence type="predicted"/>
<reference evidence="1" key="1">
    <citation type="submission" date="2020-01" db="EMBL/GenBank/DDBJ databases">
        <authorList>
            <person name="Meier V. D."/>
            <person name="Meier V D."/>
        </authorList>
    </citation>
    <scope>NUCLEOTIDE SEQUENCE</scope>
    <source>
        <strain evidence="1">HLG_WM_MAG_10</strain>
    </source>
</reference>
<organism evidence="1">
    <name type="scientific">uncultured Aureispira sp</name>
    <dbReference type="NCBI Taxonomy" id="1331704"/>
    <lineage>
        <taxon>Bacteria</taxon>
        <taxon>Pseudomonadati</taxon>
        <taxon>Bacteroidota</taxon>
        <taxon>Saprospiria</taxon>
        <taxon>Saprospirales</taxon>
        <taxon>Saprospiraceae</taxon>
        <taxon>Aureispira</taxon>
        <taxon>environmental samples</taxon>
    </lineage>
</organism>
<gene>
    <name evidence="1" type="ORF">HELGO_WM50380</name>
</gene>
<dbReference type="EMBL" id="CACVAQ010000371">
    <property type="protein sequence ID" value="CAA6825909.1"/>
    <property type="molecule type" value="Genomic_DNA"/>
</dbReference>
<evidence type="ECO:0000313" key="1">
    <source>
        <dbReference type="EMBL" id="CAA6825909.1"/>
    </source>
</evidence>
<name>A0A6S6UFW5_9BACT</name>
<feature type="non-terminal residue" evidence="1">
    <location>
        <position position="60"/>
    </location>
</feature>
<dbReference type="AlphaFoldDB" id="A0A6S6UFW5"/>